<dbReference type="PANTHER" id="PTHR34220">
    <property type="entry name" value="SENSOR HISTIDINE KINASE YPDA"/>
    <property type="match status" value="1"/>
</dbReference>
<keyword evidence="11 12" id="KW-0472">Membrane</keyword>
<organism evidence="15 16">
    <name type="scientific">Saccharibacillus endophyticus</name>
    <dbReference type="NCBI Taxonomy" id="2060666"/>
    <lineage>
        <taxon>Bacteria</taxon>
        <taxon>Bacillati</taxon>
        <taxon>Bacillota</taxon>
        <taxon>Bacilli</taxon>
        <taxon>Bacillales</taxon>
        <taxon>Paenibacillaceae</taxon>
        <taxon>Saccharibacillus</taxon>
    </lineage>
</organism>
<evidence type="ECO:0000256" key="1">
    <source>
        <dbReference type="ARBA" id="ARBA00000085"/>
    </source>
</evidence>
<keyword evidence="5" id="KW-0597">Phosphoprotein</keyword>
<evidence type="ECO:0000256" key="3">
    <source>
        <dbReference type="ARBA" id="ARBA00012438"/>
    </source>
</evidence>
<gene>
    <name evidence="15" type="ORF">GCM10007362_24870</name>
</gene>
<dbReference type="PRINTS" id="PR00344">
    <property type="entry name" value="BCTRLSENSOR"/>
</dbReference>
<keyword evidence="12" id="KW-1133">Transmembrane helix</keyword>
<dbReference type="Gene3D" id="6.10.340.10">
    <property type="match status" value="1"/>
</dbReference>
<evidence type="ECO:0000256" key="2">
    <source>
        <dbReference type="ARBA" id="ARBA00004651"/>
    </source>
</evidence>
<sequence length="597" mass="68327">MKNWLRRMRLPRPERLTLKKRILLIFASGIVIPFAITTFVSNRTISVILSDNLNSGVQSNLHQMQLSLENTISNLNHVSQQLAYPGSVGKLLEQYLSAERAYDRASLIEEIQSELNLITFTNPSTGFVAYYFADEDRMRFANAGPRDHFDPDKLPLLAAYYGISYYGPHVSKDRFNDQYVLSALREVSLPGRGQVYVYIESGFKLTQNILDSDNIVKTSSHLILDNDQRIAYTELPDVFAENSSFRPTSASIGESGQAIPNSGLEGNYYWFKGTSNQGWSIVSLIPKSDYEAEKRRWLQIMTMLLLLFLAVGLSTAGLLWKMVYKPLNQFNRDMHNVARSRFDKPSPPTRIPEFQDLQQQFHHMKHQIAALIHEVEQKEKRRADLEVEKLLYQINPHFLMNTLDTAHWLAVIHGQKEIDKLLVSLNRLLYYNLGKLGQVSTIREEVDSLRQYLILQQIRYDFDFDVRIRVEDKVLDVPVPRFILQPLVENALYHGLDDEGHIQVDVRRENGFIELAIRDNGGGISEAEIQRLLHEQTSAHEKVGMGIGMNYVKRMIGSHYEGRAKLLLESTPGQGTTVRLLLPYEEGSTDAERADRG</sequence>
<evidence type="ECO:0000256" key="11">
    <source>
        <dbReference type="ARBA" id="ARBA00023136"/>
    </source>
</evidence>
<reference evidence="16" key="1">
    <citation type="journal article" date="2019" name="Int. J. Syst. Evol. Microbiol.">
        <title>The Global Catalogue of Microorganisms (GCM) 10K type strain sequencing project: providing services to taxonomists for standard genome sequencing and annotation.</title>
        <authorList>
            <consortium name="The Broad Institute Genomics Platform"/>
            <consortium name="The Broad Institute Genome Sequencing Center for Infectious Disease"/>
            <person name="Wu L."/>
            <person name="Ma J."/>
        </authorList>
    </citation>
    <scope>NUCLEOTIDE SEQUENCE [LARGE SCALE GENOMIC DNA]</scope>
    <source>
        <strain evidence="16">CCM 8702</strain>
    </source>
</reference>
<dbReference type="InterPro" id="IPR005467">
    <property type="entry name" value="His_kinase_dom"/>
</dbReference>
<evidence type="ECO:0000256" key="6">
    <source>
        <dbReference type="ARBA" id="ARBA00022679"/>
    </source>
</evidence>
<dbReference type="EMBL" id="BMDD01000003">
    <property type="protein sequence ID" value="GGH78897.1"/>
    <property type="molecule type" value="Genomic_DNA"/>
</dbReference>
<keyword evidence="8 15" id="KW-0418">Kinase</keyword>
<dbReference type="InterPro" id="IPR036890">
    <property type="entry name" value="HATPase_C_sf"/>
</dbReference>
<dbReference type="EC" id="2.7.13.3" evidence="3"/>
<evidence type="ECO:0000259" key="14">
    <source>
        <dbReference type="PROSITE" id="PS50885"/>
    </source>
</evidence>
<evidence type="ECO:0000313" key="15">
    <source>
        <dbReference type="EMBL" id="GGH78897.1"/>
    </source>
</evidence>
<evidence type="ECO:0000256" key="5">
    <source>
        <dbReference type="ARBA" id="ARBA00022553"/>
    </source>
</evidence>
<comment type="subcellular location">
    <subcellularLocation>
        <location evidence="2">Cell membrane</location>
        <topology evidence="2">Multi-pass membrane protein</topology>
    </subcellularLocation>
</comment>
<keyword evidence="16" id="KW-1185">Reference proteome</keyword>
<dbReference type="SMART" id="SM00387">
    <property type="entry name" value="HATPase_c"/>
    <property type="match status" value="1"/>
</dbReference>
<dbReference type="Proteomes" id="UP000605427">
    <property type="component" value="Unassembled WGS sequence"/>
</dbReference>
<feature type="domain" description="HAMP" evidence="14">
    <location>
        <begin position="321"/>
        <end position="373"/>
    </location>
</feature>
<keyword evidence="4" id="KW-1003">Cell membrane</keyword>
<dbReference type="PROSITE" id="PS50109">
    <property type="entry name" value="HIS_KIN"/>
    <property type="match status" value="1"/>
</dbReference>
<dbReference type="SUPFAM" id="SSF55874">
    <property type="entry name" value="ATPase domain of HSP90 chaperone/DNA topoisomerase II/histidine kinase"/>
    <property type="match status" value="1"/>
</dbReference>
<dbReference type="PANTHER" id="PTHR34220:SF7">
    <property type="entry name" value="SENSOR HISTIDINE KINASE YPDA"/>
    <property type="match status" value="1"/>
</dbReference>
<feature type="domain" description="Histidine kinase" evidence="13">
    <location>
        <begin position="483"/>
        <end position="586"/>
    </location>
</feature>
<comment type="caution">
    <text evidence="15">The sequence shown here is derived from an EMBL/GenBank/DDBJ whole genome shotgun (WGS) entry which is preliminary data.</text>
</comment>
<dbReference type="GO" id="GO:0016301">
    <property type="term" value="F:kinase activity"/>
    <property type="evidence" value="ECO:0007669"/>
    <property type="project" value="UniProtKB-KW"/>
</dbReference>
<evidence type="ECO:0000313" key="16">
    <source>
        <dbReference type="Proteomes" id="UP000605427"/>
    </source>
</evidence>
<dbReference type="InterPro" id="IPR003594">
    <property type="entry name" value="HATPase_dom"/>
</dbReference>
<dbReference type="InterPro" id="IPR010559">
    <property type="entry name" value="Sig_transdc_His_kin_internal"/>
</dbReference>
<evidence type="ECO:0000256" key="9">
    <source>
        <dbReference type="ARBA" id="ARBA00022840"/>
    </source>
</evidence>
<proteinExistence type="predicted"/>
<dbReference type="RefSeq" id="WP_172243796.1">
    <property type="nucleotide sequence ID" value="NZ_BMDD01000003.1"/>
</dbReference>
<keyword evidence="6" id="KW-0808">Transferase</keyword>
<keyword evidence="12" id="KW-0812">Transmembrane</keyword>
<keyword evidence="9" id="KW-0067">ATP-binding</keyword>
<dbReference type="InterPro" id="IPR003660">
    <property type="entry name" value="HAMP_dom"/>
</dbReference>
<evidence type="ECO:0000256" key="4">
    <source>
        <dbReference type="ARBA" id="ARBA00022475"/>
    </source>
</evidence>
<dbReference type="Pfam" id="PF06580">
    <property type="entry name" value="His_kinase"/>
    <property type="match status" value="1"/>
</dbReference>
<evidence type="ECO:0000256" key="10">
    <source>
        <dbReference type="ARBA" id="ARBA00023012"/>
    </source>
</evidence>
<name>A0ABQ1ZTE3_9BACL</name>
<keyword evidence="10" id="KW-0902">Two-component regulatory system</keyword>
<feature type="transmembrane region" description="Helical" evidence="12">
    <location>
        <begin position="297"/>
        <end position="320"/>
    </location>
</feature>
<dbReference type="InterPro" id="IPR050640">
    <property type="entry name" value="Bact_2-comp_sensor_kinase"/>
</dbReference>
<feature type="transmembrane region" description="Helical" evidence="12">
    <location>
        <begin position="21"/>
        <end position="40"/>
    </location>
</feature>
<evidence type="ECO:0000256" key="12">
    <source>
        <dbReference type="SAM" id="Phobius"/>
    </source>
</evidence>
<dbReference type="Pfam" id="PF02518">
    <property type="entry name" value="HATPase_c"/>
    <property type="match status" value="1"/>
</dbReference>
<dbReference type="PROSITE" id="PS50885">
    <property type="entry name" value="HAMP"/>
    <property type="match status" value="1"/>
</dbReference>
<dbReference type="InterPro" id="IPR004358">
    <property type="entry name" value="Sig_transdc_His_kin-like_C"/>
</dbReference>
<evidence type="ECO:0000259" key="13">
    <source>
        <dbReference type="PROSITE" id="PS50109"/>
    </source>
</evidence>
<keyword evidence="7" id="KW-0547">Nucleotide-binding</keyword>
<protein>
    <recommendedName>
        <fullName evidence="3">histidine kinase</fullName>
        <ecNumber evidence="3">2.7.13.3</ecNumber>
    </recommendedName>
</protein>
<evidence type="ECO:0000256" key="7">
    <source>
        <dbReference type="ARBA" id="ARBA00022741"/>
    </source>
</evidence>
<evidence type="ECO:0000256" key="8">
    <source>
        <dbReference type="ARBA" id="ARBA00022777"/>
    </source>
</evidence>
<comment type="catalytic activity">
    <reaction evidence="1">
        <text>ATP + protein L-histidine = ADP + protein N-phospho-L-histidine.</text>
        <dbReference type="EC" id="2.7.13.3"/>
    </reaction>
</comment>
<accession>A0ABQ1ZTE3</accession>
<dbReference type="Gene3D" id="3.30.565.10">
    <property type="entry name" value="Histidine kinase-like ATPase, C-terminal domain"/>
    <property type="match status" value="1"/>
</dbReference>